<dbReference type="GO" id="GO:0005524">
    <property type="term" value="F:ATP binding"/>
    <property type="evidence" value="ECO:0007669"/>
    <property type="project" value="InterPro"/>
</dbReference>
<dbReference type="InterPro" id="IPR001429">
    <property type="entry name" value="P2X_purnocptor"/>
</dbReference>
<evidence type="ECO:0000256" key="8">
    <source>
        <dbReference type="ARBA" id="ARBA00022989"/>
    </source>
</evidence>
<comment type="catalytic activity">
    <reaction evidence="18">
        <text>K(+)(in) = K(+)(out)</text>
        <dbReference type="Rhea" id="RHEA:29463"/>
        <dbReference type="ChEBI" id="CHEBI:29103"/>
    </reaction>
</comment>
<dbReference type="Ensembl" id="ENSAOWT00000026727.1">
    <property type="protein sequence ID" value="ENSAOWP00000023605.1"/>
    <property type="gene ID" value="ENSAOWG00000015927.1"/>
</dbReference>
<dbReference type="GO" id="GO:0051130">
    <property type="term" value="P:positive regulation of cellular component organization"/>
    <property type="evidence" value="ECO:0007669"/>
    <property type="project" value="UniProtKB-ARBA"/>
</dbReference>
<keyword evidence="9 21" id="KW-0406">Ion transport</keyword>
<keyword evidence="17 21" id="KW-0407">Ion channel</keyword>
<dbReference type="Pfam" id="PF00864">
    <property type="entry name" value="P2X_receptor"/>
    <property type="match status" value="1"/>
</dbReference>
<dbReference type="PRINTS" id="PR01314">
    <property type="entry name" value="P2X7RECEPTOR"/>
</dbReference>
<evidence type="ECO:0000256" key="22">
    <source>
        <dbReference type="SAM" id="MobiDB-lite"/>
    </source>
</evidence>
<dbReference type="NCBIfam" id="TIGR00863">
    <property type="entry name" value="P2X"/>
    <property type="match status" value="1"/>
</dbReference>
<dbReference type="AlphaFoldDB" id="A0A8B9QBT9"/>
<evidence type="ECO:0000256" key="6">
    <source>
        <dbReference type="ARBA" id="ARBA00022692"/>
    </source>
</evidence>
<evidence type="ECO:0000256" key="2">
    <source>
        <dbReference type="ARBA" id="ARBA00009848"/>
    </source>
</evidence>
<dbReference type="PANTHER" id="PTHR10125:SF13">
    <property type="entry name" value="P2X PURINOCEPTOR 7"/>
    <property type="match status" value="1"/>
</dbReference>
<evidence type="ECO:0000256" key="4">
    <source>
        <dbReference type="ARBA" id="ARBA00022475"/>
    </source>
</evidence>
<dbReference type="GO" id="GO:0098794">
    <property type="term" value="C:postsynapse"/>
    <property type="evidence" value="ECO:0007669"/>
    <property type="project" value="GOC"/>
</dbReference>
<organism evidence="24 25">
    <name type="scientific">Apteryx owenii</name>
    <name type="common">Little spotted kiwi</name>
    <dbReference type="NCBI Taxonomy" id="8824"/>
    <lineage>
        <taxon>Eukaryota</taxon>
        <taxon>Metazoa</taxon>
        <taxon>Chordata</taxon>
        <taxon>Craniata</taxon>
        <taxon>Vertebrata</taxon>
        <taxon>Euteleostomi</taxon>
        <taxon>Archelosauria</taxon>
        <taxon>Archosauria</taxon>
        <taxon>Dinosauria</taxon>
        <taxon>Saurischia</taxon>
        <taxon>Theropoda</taxon>
        <taxon>Coelurosauria</taxon>
        <taxon>Aves</taxon>
        <taxon>Palaeognathae</taxon>
        <taxon>Apterygiformes</taxon>
        <taxon>Apterygidae</taxon>
        <taxon>Apteryx</taxon>
    </lineage>
</organism>
<dbReference type="PANTHER" id="PTHR10125">
    <property type="entry name" value="P2X PURINOCEPTOR"/>
    <property type="match status" value="1"/>
</dbReference>
<keyword evidence="16" id="KW-0449">Lipoprotein</keyword>
<dbReference type="GO" id="GO:0070588">
    <property type="term" value="P:calcium ion transmembrane transport"/>
    <property type="evidence" value="ECO:0007669"/>
    <property type="project" value="TreeGrafter"/>
</dbReference>
<dbReference type="FunFam" id="2.60.490.10:FF:000002">
    <property type="entry name" value="P2X purinoceptor"/>
    <property type="match status" value="1"/>
</dbReference>
<comment type="subcellular location">
    <subcellularLocation>
        <location evidence="1">Cell membrane</location>
        <topology evidence="1">Multi-pass membrane protein</topology>
    </subcellularLocation>
    <subcellularLocation>
        <location evidence="21">Membrane</location>
        <topology evidence="21">Multi-pass membrane protein</topology>
    </subcellularLocation>
</comment>
<keyword evidence="15" id="KW-1071">Ligand-gated ion channel</keyword>
<dbReference type="GO" id="GO:0051899">
    <property type="term" value="P:membrane depolarization"/>
    <property type="evidence" value="ECO:0007669"/>
    <property type="project" value="UniProtKB-ARBA"/>
</dbReference>
<evidence type="ECO:0000256" key="18">
    <source>
        <dbReference type="ARBA" id="ARBA00034430"/>
    </source>
</evidence>
<dbReference type="Gene3D" id="1.10.287.940">
    <property type="entry name" value="atp-gated p2x4 ion channel"/>
    <property type="match status" value="1"/>
</dbReference>
<keyword evidence="11" id="KW-0564">Palmitate</keyword>
<dbReference type="GO" id="GO:0015748">
    <property type="term" value="P:organophosphate ester transport"/>
    <property type="evidence" value="ECO:0007669"/>
    <property type="project" value="UniProtKB-ARBA"/>
</dbReference>
<keyword evidence="3 21" id="KW-0813">Transport</keyword>
<dbReference type="GO" id="GO:0004931">
    <property type="term" value="F:extracellularly ATP-gated monoatomic cation channel activity"/>
    <property type="evidence" value="ECO:0007669"/>
    <property type="project" value="InterPro"/>
</dbReference>
<keyword evidence="13 21" id="KW-0675">Receptor</keyword>
<evidence type="ECO:0000256" key="14">
    <source>
        <dbReference type="ARBA" id="ARBA00023180"/>
    </source>
</evidence>
<keyword evidence="5" id="KW-0597">Phosphoprotein</keyword>
<accession>A0A8B9QBT9</accession>
<comment type="catalytic activity">
    <reaction evidence="20">
        <text>Ca(2+)(in) = Ca(2+)(out)</text>
        <dbReference type="Rhea" id="RHEA:29671"/>
        <dbReference type="ChEBI" id="CHEBI:29108"/>
    </reaction>
</comment>
<keyword evidence="10" id="KW-0472">Membrane</keyword>
<evidence type="ECO:0000259" key="23">
    <source>
        <dbReference type="Pfam" id="PF20478"/>
    </source>
</evidence>
<evidence type="ECO:0000256" key="9">
    <source>
        <dbReference type="ARBA" id="ARBA00023065"/>
    </source>
</evidence>
<evidence type="ECO:0000256" key="11">
    <source>
        <dbReference type="ARBA" id="ARBA00023139"/>
    </source>
</evidence>
<feature type="region of interest" description="Disordered" evidence="22">
    <location>
        <begin position="418"/>
        <end position="442"/>
    </location>
</feature>
<comment type="catalytic activity">
    <reaction evidence="19">
        <text>Na(+)(in) = Na(+)(out)</text>
        <dbReference type="Rhea" id="RHEA:34963"/>
        <dbReference type="ChEBI" id="CHEBI:29101"/>
    </reaction>
</comment>
<feature type="domain" description="P2X purinoreceptor 7 intracellular" evidence="23">
    <location>
        <begin position="373"/>
        <end position="560"/>
    </location>
</feature>
<evidence type="ECO:0000256" key="7">
    <source>
        <dbReference type="ARBA" id="ARBA00022765"/>
    </source>
</evidence>
<evidence type="ECO:0000313" key="24">
    <source>
        <dbReference type="Ensembl" id="ENSAOWP00000023605.1"/>
    </source>
</evidence>
<keyword evidence="7" id="KW-0013">ADP-ribosylation</keyword>
<evidence type="ECO:0000256" key="1">
    <source>
        <dbReference type="ARBA" id="ARBA00004651"/>
    </source>
</evidence>
<evidence type="ECO:0000256" key="5">
    <source>
        <dbReference type="ARBA" id="ARBA00022553"/>
    </source>
</evidence>
<dbReference type="GO" id="GO:0032731">
    <property type="term" value="P:positive regulation of interleukin-1 beta production"/>
    <property type="evidence" value="ECO:0007669"/>
    <property type="project" value="UniProtKB-ARBA"/>
</dbReference>
<dbReference type="GO" id="GO:0046931">
    <property type="term" value="P:pore complex assembly"/>
    <property type="evidence" value="ECO:0007669"/>
    <property type="project" value="UniProtKB-ARBA"/>
</dbReference>
<keyword evidence="6" id="KW-0812">Transmembrane</keyword>
<comment type="function">
    <text evidence="21">Receptor for ATP that acts as a ligand-gated ion channel.</text>
</comment>
<evidence type="ECO:0000256" key="3">
    <source>
        <dbReference type="ARBA" id="ARBA00022448"/>
    </source>
</evidence>
<dbReference type="InterPro" id="IPR046815">
    <property type="entry name" value="P2RX7_C"/>
</dbReference>
<dbReference type="InterPro" id="IPR059116">
    <property type="entry name" value="P2X_receptor"/>
</dbReference>
<dbReference type="Pfam" id="PF20478">
    <property type="entry name" value="P2RX7_C"/>
    <property type="match status" value="1"/>
</dbReference>
<evidence type="ECO:0000256" key="12">
    <source>
        <dbReference type="ARBA" id="ARBA00023157"/>
    </source>
</evidence>
<name>A0A8B9QBT9_APTOW</name>
<protein>
    <recommendedName>
        <fullName evidence="21">P2X purinoceptor</fullName>
    </recommendedName>
</protein>
<dbReference type="PRINTS" id="PR01307">
    <property type="entry name" value="P2XRECEPTOR"/>
</dbReference>
<dbReference type="GO" id="GO:0032060">
    <property type="term" value="P:bleb assembly"/>
    <property type="evidence" value="ECO:0007669"/>
    <property type="project" value="UniProtKB-ARBA"/>
</dbReference>
<keyword evidence="12" id="KW-1015">Disulfide bond</keyword>
<keyword evidence="14" id="KW-0325">Glycoprotein</keyword>
<dbReference type="GO" id="GO:0001614">
    <property type="term" value="F:purinergic nucleotide receptor activity"/>
    <property type="evidence" value="ECO:0007669"/>
    <property type="project" value="InterPro"/>
</dbReference>
<evidence type="ECO:0000256" key="19">
    <source>
        <dbReference type="ARBA" id="ARBA00036239"/>
    </source>
</evidence>
<evidence type="ECO:0000313" key="25">
    <source>
        <dbReference type="Proteomes" id="UP000694424"/>
    </source>
</evidence>
<dbReference type="GO" id="GO:0033198">
    <property type="term" value="P:response to ATP"/>
    <property type="evidence" value="ECO:0007669"/>
    <property type="project" value="InterPro"/>
</dbReference>
<keyword evidence="25" id="KW-1185">Reference proteome</keyword>
<dbReference type="GO" id="GO:0005886">
    <property type="term" value="C:plasma membrane"/>
    <property type="evidence" value="ECO:0007669"/>
    <property type="project" value="UniProtKB-SubCell"/>
</dbReference>
<dbReference type="Gene3D" id="2.60.490.10">
    <property type="entry name" value="atp-gated p2x4 ion channel domain"/>
    <property type="match status" value="1"/>
</dbReference>
<evidence type="ECO:0000256" key="21">
    <source>
        <dbReference type="RuleBase" id="RU000681"/>
    </source>
</evidence>
<keyword evidence="4" id="KW-1003">Cell membrane</keyword>
<comment type="similarity">
    <text evidence="2 21">Belongs to the P2X receptor family.</text>
</comment>
<evidence type="ECO:0000256" key="17">
    <source>
        <dbReference type="ARBA" id="ARBA00023303"/>
    </source>
</evidence>
<dbReference type="Proteomes" id="UP000694424">
    <property type="component" value="Unplaced"/>
</dbReference>
<evidence type="ECO:0000256" key="20">
    <source>
        <dbReference type="ARBA" id="ARBA00036634"/>
    </source>
</evidence>
<evidence type="ECO:0000256" key="10">
    <source>
        <dbReference type="ARBA" id="ARBA00023136"/>
    </source>
</evidence>
<dbReference type="InterPro" id="IPR027309">
    <property type="entry name" value="P2X_extracellular_dom_sf"/>
</dbReference>
<evidence type="ECO:0000256" key="16">
    <source>
        <dbReference type="ARBA" id="ARBA00023288"/>
    </source>
</evidence>
<reference evidence="24" key="1">
    <citation type="submission" date="2025-08" db="UniProtKB">
        <authorList>
            <consortium name="Ensembl"/>
        </authorList>
    </citation>
    <scope>IDENTIFICATION</scope>
</reference>
<dbReference type="InterPro" id="IPR003050">
    <property type="entry name" value="P2X7_purinoceptor"/>
</dbReference>
<dbReference type="GO" id="GO:0051049">
    <property type="term" value="P:regulation of transport"/>
    <property type="evidence" value="ECO:0007669"/>
    <property type="project" value="UniProtKB-ARBA"/>
</dbReference>
<evidence type="ECO:0000256" key="15">
    <source>
        <dbReference type="ARBA" id="ARBA00023286"/>
    </source>
</evidence>
<keyword evidence="8" id="KW-1133">Transmembrane helix</keyword>
<sequence length="562" mass="64674">MAACGSLGCLRTYDSSKVIRFQSLKYACMKWIFHIFVGAYVGYTLIIDRRYQEKDNVISSIHTKVKGVAQTDERIWDTAEYTMPIQGVDSFFVITNVIMTENQLQRRCPEYPIAKAICSSDKSCEKGSVDHQSNGIQTGRCVNYNATIKTCEVMAWCPVESQKGAPVPAVLKSSEDFTVLIKNNIHFPKFNYTTQNIPLNFNTSCTFNKITSPLCPIFRLGDILQAANENFSEVAVEGGIIGIEINWDCSLDKWFYYCSPKYGFRRLDDKTTSKYPGFNFRFAKYYKLHNGEEQRTLFKVYGIRFDVLVFGTAGKFDIIELVTYIGSMISYFGLAVFVIDLYISCCSCCKSPVKEYHFRKKYETVLNPRQVMYVSYVDEPHVTLITKHLKTSLQHTKGDSVESHPEKFSDAVNCCTNNSDRDPVTEEPEEMYPLQKRRQKASSPDRPAWCCCGKCQLTEKRHEQLCCRRKEGKCITTSPLFERLVLSRDNLKDALLYKEPLLDLNSTNVNDKLRHCAFKQYIHWRFGSFDLEHRTVIPSCCRWKIRDTYPKADGKYTGFKTT</sequence>
<evidence type="ECO:0000256" key="13">
    <source>
        <dbReference type="ARBA" id="ARBA00023170"/>
    </source>
</evidence>
<reference evidence="24" key="2">
    <citation type="submission" date="2025-09" db="UniProtKB">
        <authorList>
            <consortium name="Ensembl"/>
        </authorList>
    </citation>
    <scope>IDENTIFICATION</scope>
</reference>
<proteinExistence type="inferred from homology"/>